<dbReference type="RefSeq" id="YP_009302577.1">
    <property type="nucleotide sequence ID" value="NC_031245.1"/>
</dbReference>
<proteinExistence type="predicted"/>
<gene>
    <name evidence="1" type="ORF">SP15_188</name>
</gene>
<dbReference type="KEGG" id="vg:29125357"/>
<protein>
    <submittedName>
        <fullName evidence="1">Uncharacterized protein</fullName>
    </submittedName>
</protein>
<sequence>MIKRTFTNEQNELRELMYRYTDRQTKLINEYKEAKEDNDVEAQVTNEVLQRQCRIMIAELFTTMKAVGALDEEELEFGSIKSREVVSNA</sequence>
<accession>A0A127AWF1</accession>
<dbReference type="EMBL" id="KT624200">
    <property type="protein sequence ID" value="AMM44988.1"/>
    <property type="molecule type" value="Genomic_DNA"/>
</dbReference>
<evidence type="ECO:0000313" key="1">
    <source>
        <dbReference type="EMBL" id="AMM44988.1"/>
    </source>
</evidence>
<evidence type="ECO:0000313" key="2">
    <source>
        <dbReference type="Proteomes" id="UP000203261"/>
    </source>
</evidence>
<dbReference type="Proteomes" id="UP000203261">
    <property type="component" value="Segment"/>
</dbReference>
<dbReference type="GeneID" id="29125357"/>
<organism evidence="1 2">
    <name type="scientific">Bacillus phage SP-15</name>
    <dbReference type="NCBI Taxonomy" id="1792032"/>
    <lineage>
        <taxon>Viruses</taxon>
        <taxon>Duplodnaviria</taxon>
        <taxon>Heunggongvirae</taxon>
        <taxon>Uroviricota</taxon>
        <taxon>Caudoviricetes</taxon>
        <taxon>Thornevirus</taxon>
        <taxon>Thornevirus SP15</taxon>
    </lineage>
</organism>
<name>A0A127AWF1_9CAUD</name>
<keyword evidence="2" id="KW-1185">Reference proteome</keyword>
<reference evidence="1 2" key="1">
    <citation type="submission" date="2015-08" db="EMBL/GenBank/DDBJ databases">
        <authorList>
            <person name="Babu N.S."/>
            <person name="Beckwith C.J."/>
            <person name="Beseler K.G."/>
            <person name="Brison A."/>
            <person name="Carone J.V."/>
            <person name="Caskin T.P."/>
            <person name="Diamond M."/>
            <person name="Durham M.E."/>
            <person name="Foxe J.M."/>
            <person name="Go M."/>
            <person name="Henderson B.A."/>
            <person name="Jones I.B."/>
            <person name="McGettigan J.A."/>
            <person name="Micheletti S.J."/>
            <person name="Nasrallah M.E."/>
            <person name="Ortiz D."/>
            <person name="Piller C.R."/>
            <person name="Privatt S.R."/>
            <person name="Schneider S.L."/>
            <person name="Sharp S."/>
            <person name="Smith T.C."/>
            <person name="Stanton J.D."/>
            <person name="Ullery H.E."/>
            <person name="Wilson R.J."/>
            <person name="Serrano M.G."/>
            <person name="Buck G."/>
            <person name="Lee V."/>
            <person name="Wang Y."/>
            <person name="Carvalho R."/>
            <person name="Voegtly L."/>
            <person name="Shi R."/>
            <person name="Duckworth R."/>
            <person name="Johnson A."/>
            <person name="Loviza R."/>
            <person name="Walstead R."/>
            <person name="Shah Z."/>
            <person name="Kiflezghi M."/>
            <person name="Wade K."/>
            <person name="Ball S.L."/>
            <person name="Bradley K.W."/>
            <person name="Asai D.J."/>
            <person name="Bowman C.A."/>
            <person name="Russell D.A."/>
            <person name="Pope W.H."/>
            <person name="Jacobs-Sera D."/>
            <person name="Hendrix R.W."/>
            <person name="Hatfull G.F."/>
        </authorList>
    </citation>
    <scope>NUCLEOTIDE SEQUENCE [LARGE SCALE GENOMIC DNA]</scope>
</reference>